<comment type="caution">
    <text evidence="1">The sequence shown here is derived from an EMBL/GenBank/DDBJ whole genome shotgun (WGS) entry which is preliminary data.</text>
</comment>
<protein>
    <submittedName>
        <fullName evidence="1">Uncharacterized protein</fullName>
    </submittedName>
</protein>
<evidence type="ECO:0000313" key="2">
    <source>
        <dbReference type="Proteomes" id="UP000637578"/>
    </source>
</evidence>
<reference evidence="1" key="1">
    <citation type="journal article" date="2014" name="Int. J. Syst. Evol. Microbiol.">
        <title>Complete genome sequence of Corynebacterium casei LMG S-19264T (=DSM 44701T), isolated from a smear-ripened cheese.</title>
        <authorList>
            <consortium name="US DOE Joint Genome Institute (JGI-PGF)"/>
            <person name="Walter F."/>
            <person name="Albersmeier A."/>
            <person name="Kalinowski J."/>
            <person name="Ruckert C."/>
        </authorList>
    </citation>
    <scope>NUCLEOTIDE SEQUENCE</scope>
    <source>
        <strain evidence="1">CGMCC 4.5737</strain>
    </source>
</reference>
<evidence type="ECO:0000313" key="1">
    <source>
        <dbReference type="EMBL" id="GGM83337.1"/>
    </source>
</evidence>
<gene>
    <name evidence="1" type="ORF">GCM10012275_62440</name>
</gene>
<proteinExistence type="predicted"/>
<dbReference type="Proteomes" id="UP000637578">
    <property type="component" value="Unassembled WGS sequence"/>
</dbReference>
<name>A0A8J3CEJ5_9PSEU</name>
<dbReference type="AlphaFoldDB" id="A0A8J3CEJ5"/>
<reference evidence="1" key="2">
    <citation type="submission" date="2020-09" db="EMBL/GenBank/DDBJ databases">
        <authorList>
            <person name="Sun Q."/>
            <person name="Zhou Y."/>
        </authorList>
    </citation>
    <scope>NUCLEOTIDE SEQUENCE</scope>
    <source>
        <strain evidence="1">CGMCC 4.5737</strain>
    </source>
</reference>
<dbReference type="RefSeq" id="WP_189062034.1">
    <property type="nucleotide sequence ID" value="NZ_BMMK01000061.1"/>
</dbReference>
<accession>A0A8J3CEJ5</accession>
<dbReference type="EMBL" id="BMMK01000061">
    <property type="protein sequence ID" value="GGM83337.1"/>
    <property type="molecule type" value="Genomic_DNA"/>
</dbReference>
<keyword evidence="2" id="KW-1185">Reference proteome</keyword>
<organism evidence="1 2">
    <name type="scientific">Longimycelium tulufanense</name>
    <dbReference type="NCBI Taxonomy" id="907463"/>
    <lineage>
        <taxon>Bacteria</taxon>
        <taxon>Bacillati</taxon>
        <taxon>Actinomycetota</taxon>
        <taxon>Actinomycetes</taxon>
        <taxon>Pseudonocardiales</taxon>
        <taxon>Pseudonocardiaceae</taxon>
        <taxon>Longimycelium</taxon>
    </lineage>
</organism>
<sequence>MIRRLCAVVVECDRCAARWEPMQPGAVLFADESEALRAFVRDPHTDTGWRVRADGQLWCARCVAGEECALWGHAPTPWRRCRCRGACGAGRARDGGCTVEFRHCARCLRDEQRRLTRTAVREVS</sequence>